<feature type="region of interest" description="Disordered" evidence="1">
    <location>
        <begin position="202"/>
        <end position="232"/>
    </location>
</feature>
<evidence type="ECO:0000313" key="2">
    <source>
        <dbReference type="EMBL" id="KII62571.1"/>
    </source>
</evidence>
<name>A0A0C2MLU0_THEKT</name>
<feature type="compositionally biased region" description="Polar residues" evidence="1">
    <location>
        <begin position="16"/>
        <end position="25"/>
    </location>
</feature>
<proteinExistence type="predicted"/>
<feature type="region of interest" description="Disordered" evidence="1">
    <location>
        <begin position="1"/>
        <end position="25"/>
    </location>
</feature>
<reference evidence="2 3" key="1">
    <citation type="journal article" date="2014" name="Genome Biol. Evol.">
        <title>The genome of the myxosporean Thelohanellus kitauei shows adaptations to nutrient acquisition within its fish host.</title>
        <authorList>
            <person name="Yang Y."/>
            <person name="Xiong J."/>
            <person name="Zhou Z."/>
            <person name="Huo F."/>
            <person name="Miao W."/>
            <person name="Ran C."/>
            <person name="Liu Y."/>
            <person name="Zhang J."/>
            <person name="Feng J."/>
            <person name="Wang M."/>
            <person name="Wang M."/>
            <person name="Wang L."/>
            <person name="Yao B."/>
        </authorList>
    </citation>
    <scope>NUCLEOTIDE SEQUENCE [LARGE SCALE GENOMIC DNA]</scope>
    <source>
        <strain evidence="2">Wuqing</strain>
    </source>
</reference>
<feature type="compositionally biased region" description="Low complexity" evidence="1">
    <location>
        <begin position="1"/>
        <end position="15"/>
    </location>
</feature>
<dbReference type="Proteomes" id="UP000031668">
    <property type="component" value="Unassembled WGS sequence"/>
</dbReference>
<keyword evidence="3" id="KW-1185">Reference proteome</keyword>
<dbReference type="AlphaFoldDB" id="A0A0C2MLU0"/>
<feature type="compositionally biased region" description="Polar residues" evidence="1">
    <location>
        <begin position="207"/>
        <end position="232"/>
    </location>
</feature>
<sequence>MSELSMMESNSRSSENPFSQSLTSQSMENESTSIILHKHEVAKRILIKKYLEDEDSRGIIDDFEPRFIENLQREDRDWVFFYPFQSLRHEFILTKLCEYYRCGHDINKVSGWIIIFYSPTQRLETTISEVCREYDNKEVLQTTEETHSTSTSMPWWEYFNRMTFITQLNDYYSTQTIKISLASPNSMEQTEQQMNTETQLNNLENNSPFLGSSSNEISENLADSSFSIPDEE</sequence>
<evidence type="ECO:0000256" key="1">
    <source>
        <dbReference type="SAM" id="MobiDB-lite"/>
    </source>
</evidence>
<evidence type="ECO:0000313" key="3">
    <source>
        <dbReference type="Proteomes" id="UP000031668"/>
    </source>
</evidence>
<accession>A0A0C2MLU0</accession>
<gene>
    <name evidence="2" type="ORF">RF11_05201</name>
</gene>
<dbReference type="EMBL" id="JWZT01004937">
    <property type="protein sequence ID" value="KII62571.1"/>
    <property type="molecule type" value="Genomic_DNA"/>
</dbReference>
<protein>
    <submittedName>
        <fullName evidence="2">Uncharacterized protein</fullName>
    </submittedName>
</protein>
<organism evidence="2 3">
    <name type="scientific">Thelohanellus kitauei</name>
    <name type="common">Myxosporean</name>
    <dbReference type="NCBI Taxonomy" id="669202"/>
    <lineage>
        <taxon>Eukaryota</taxon>
        <taxon>Metazoa</taxon>
        <taxon>Cnidaria</taxon>
        <taxon>Myxozoa</taxon>
        <taxon>Myxosporea</taxon>
        <taxon>Bivalvulida</taxon>
        <taxon>Platysporina</taxon>
        <taxon>Myxobolidae</taxon>
        <taxon>Thelohanellus</taxon>
    </lineage>
</organism>
<comment type="caution">
    <text evidence="2">The sequence shown here is derived from an EMBL/GenBank/DDBJ whole genome shotgun (WGS) entry which is preliminary data.</text>
</comment>